<dbReference type="NCBIfam" id="NF009538">
    <property type="entry name" value="PRK12904.1"/>
    <property type="match status" value="1"/>
</dbReference>
<organism evidence="16 17">
    <name type="scientific">Lactobacillus johnsonii</name>
    <dbReference type="NCBI Taxonomy" id="33959"/>
    <lineage>
        <taxon>Bacteria</taxon>
        <taxon>Bacillati</taxon>
        <taxon>Bacillota</taxon>
        <taxon>Bacilli</taxon>
        <taxon>Lactobacillales</taxon>
        <taxon>Lactobacillaceae</taxon>
        <taxon>Lactobacillus</taxon>
    </lineage>
</organism>
<dbReference type="SUPFAM" id="SSF52540">
    <property type="entry name" value="P-loop containing nucleoside triphosphate hydrolases"/>
    <property type="match status" value="2"/>
</dbReference>
<dbReference type="Gene3D" id="3.90.1440.10">
    <property type="entry name" value="SecA, preprotein cross-linking domain"/>
    <property type="match status" value="1"/>
</dbReference>
<feature type="binding site" evidence="11">
    <location>
        <position position="504"/>
    </location>
    <ligand>
        <name>ATP</name>
        <dbReference type="ChEBI" id="CHEBI:30616"/>
    </ligand>
</feature>
<evidence type="ECO:0000256" key="5">
    <source>
        <dbReference type="ARBA" id="ARBA00022741"/>
    </source>
</evidence>
<dbReference type="GO" id="GO:0005829">
    <property type="term" value="C:cytosol"/>
    <property type="evidence" value="ECO:0007669"/>
    <property type="project" value="TreeGrafter"/>
</dbReference>
<dbReference type="SMART" id="SM00957">
    <property type="entry name" value="SecA_DEAD"/>
    <property type="match status" value="1"/>
</dbReference>
<comment type="subunit">
    <text evidence="11">Monomer and homodimer. Part of the essential Sec protein translocation apparatus which comprises SecA, SecYEG and auxiliary proteins SecDF. Other proteins may also be involved.</text>
</comment>
<evidence type="ECO:0000256" key="6">
    <source>
        <dbReference type="ARBA" id="ARBA00022840"/>
    </source>
</evidence>
<dbReference type="Pfam" id="PF21090">
    <property type="entry name" value="P-loop_SecA"/>
    <property type="match status" value="2"/>
</dbReference>
<evidence type="ECO:0000256" key="12">
    <source>
        <dbReference type="RuleBase" id="RU003874"/>
    </source>
</evidence>
<keyword evidence="8 11" id="KW-1278">Translocase</keyword>
<keyword evidence="5 11" id="KW-0547">Nucleotide-binding</keyword>
<dbReference type="SUPFAM" id="SSF81886">
    <property type="entry name" value="Helical scaffold and wing domains of SecA"/>
    <property type="match status" value="1"/>
</dbReference>
<dbReference type="SMART" id="SM00490">
    <property type="entry name" value="HELICc"/>
    <property type="match status" value="1"/>
</dbReference>
<dbReference type="InterPro" id="IPR027417">
    <property type="entry name" value="P-loop_NTPase"/>
</dbReference>
<dbReference type="GO" id="GO:0008564">
    <property type="term" value="F:protein-exporting ATPase activity"/>
    <property type="evidence" value="ECO:0007669"/>
    <property type="project" value="UniProtKB-EC"/>
</dbReference>
<dbReference type="GO" id="GO:0065002">
    <property type="term" value="P:intracellular protein transmembrane transport"/>
    <property type="evidence" value="ECO:0007669"/>
    <property type="project" value="UniProtKB-UniRule"/>
</dbReference>
<reference evidence="16 17" key="1">
    <citation type="submission" date="2017-05" db="EMBL/GenBank/DDBJ databases">
        <title>Lactobacillus johnsonii from commercial turkeys.</title>
        <authorList>
            <person name="Johnson T.J."/>
            <person name="Youmans B."/>
        </authorList>
    </citation>
    <scope>NUCLEOTIDE SEQUENCE [LARGE SCALE GENOMIC DNA]</scope>
    <source>
        <strain evidence="16 17">UMNLJ114</strain>
    </source>
</reference>
<dbReference type="Pfam" id="PF07517">
    <property type="entry name" value="SecA_DEAD"/>
    <property type="match status" value="1"/>
</dbReference>
<dbReference type="GO" id="GO:0043952">
    <property type="term" value="P:protein transport by the Sec complex"/>
    <property type="evidence" value="ECO:0007669"/>
    <property type="project" value="TreeGrafter"/>
</dbReference>
<dbReference type="EMBL" id="NIBD01000032">
    <property type="protein sequence ID" value="PAB54860.1"/>
    <property type="molecule type" value="Genomic_DNA"/>
</dbReference>
<dbReference type="GO" id="GO:0006605">
    <property type="term" value="P:protein targeting"/>
    <property type="evidence" value="ECO:0007669"/>
    <property type="project" value="UniProtKB-UniRule"/>
</dbReference>
<accession>A0A267M7U8</accession>
<dbReference type="InterPro" id="IPR020937">
    <property type="entry name" value="SecA_CS"/>
</dbReference>
<dbReference type="RefSeq" id="WP_095182946.1">
    <property type="nucleotide sequence ID" value="NZ_NIBD01000032.1"/>
</dbReference>
<comment type="caution">
    <text evidence="16">The sequence shown here is derived from an EMBL/GenBank/DDBJ whole genome shotgun (WGS) entry which is preliminary data.</text>
</comment>
<protein>
    <recommendedName>
        <fullName evidence="11 12">Protein translocase subunit SecA</fullName>
        <ecNumber evidence="11">7.4.2.8</ecNumber>
    </recommendedName>
</protein>
<dbReference type="GO" id="GO:0031522">
    <property type="term" value="C:cell envelope Sec protein transport complex"/>
    <property type="evidence" value="ECO:0007669"/>
    <property type="project" value="TreeGrafter"/>
</dbReference>
<dbReference type="PROSITE" id="PS01312">
    <property type="entry name" value="SECA"/>
    <property type="match status" value="1"/>
</dbReference>
<dbReference type="Gene3D" id="3.40.50.300">
    <property type="entry name" value="P-loop containing nucleotide triphosphate hydrolases"/>
    <property type="match status" value="3"/>
</dbReference>
<dbReference type="HAMAP" id="MF_01382">
    <property type="entry name" value="SecA"/>
    <property type="match status" value="1"/>
</dbReference>
<dbReference type="Pfam" id="PF07516">
    <property type="entry name" value="SecA_SW"/>
    <property type="match status" value="1"/>
</dbReference>
<dbReference type="PRINTS" id="PR00906">
    <property type="entry name" value="SECA"/>
</dbReference>
<evidence type="ECO:0000256" key="4">
    <source>
        <dbReference type="ARBA" id="ARBA00022490"/>
    </source>
</evidence>
<feature type="binding site" evidence="11">
    <location>
        <begin position="103"/>
        <end position="107"/>
    </location>
    <ligand>
        <name>ATP</name>
        <dbReference type="ChEBI" id="CHEBI:30616"/>
    </ligand>
</feature>
<evidence type="ECO:0000256" key="3">
    <source>
        <dbReference type="ARBA" id="ARBA00022475"/>
    </source>
</evidence>
<dbReference type="InterPro" id="IPR011116">
    <property type="entry name" value="SecA_Wing/Scaffold"/>
</dbReference>
<dbReference type="FunFam" id="3.40.50.300:FF:000429">
    <property type="entry name" value="Preprotein translocase subunit SecA"/>
    <property type="match status" value="1"/>
</dbReference>
<feature type="domain" description="Helicase ATP-binding" evidence="13">
    <location>
        <begin position="87"/>
        <end position="245"/>
    </location>
</feature>
<dbReference type="AlphaFoldDB" id="A0A267M7U8"/>
<dbReference type="InterPro" id="IPR036670">
    <property type="entry name" value="SecA_X-link_sf"/>
</dbReference>
<dbReference type="PANTHER" id="PTHR30612:SF0">
    <property type="entry name" value="CHLOROPLAST PROTEIN-TRANSPORTING ATPASE"/>
    <property type="match status" value="1"/>
</dbReference>
<evidence type="ECO:0000256" key="7">
    <source>
        <dbReference type="ARBA" id="ARBA00022927"/>
    </source>
</evidence>
<evidence type="ECO:0000259" key="13">
    <source>
        <dbReference type="PROSITE" id="PS51192"/>
    </source>
</evidence>
<dbReference type="FunFam" id="3.90.1440.10:FF:000001">
    <property type="entry name" value="Preprotein translocase subunit SecA"/>
    <property type="match status" value="1"/>
</dbReference>
<dbReference type="Gene3D" id="1.10.3060.10">
    <property type="entry name" value="Helical scaffold and wing domains of SecA"/>
    <property type="match status" value="1"/>
</dbReference>
<dbReference type="Pfam" id="PF01043">
    <property type="entry name" value="SecA_PP_bind"/>
    <property type="match status" value="1"/>
</dbReference>
<dbReference type="NCBIfam" id="NF006630">
    <property type="entry name" value="PRK09200.1"/>
    <property type="match status" value="1"/>
</dbReference>
<name>A0A267M7U8_LACJH</name>
<proteinExistence type="inferred from homology"/>
<dbReference type="InterPro" id="IPR036266">
    <property type="entry name" value="SecA_Wing/Scaffold_sf"/>
</dbReference>
<dbReference type="EC" id="7.4.2.8" evidence="11"/>
<dbReference type="PROSITE" id="PS51194">
    <property type="entry name" value="HELICASE_CTER"/>
    <property type="match status" value="1"/>
</dbReference>
<dbReference type="InterPro" id="IPR011130">
    <property type="entry name" value="SecA_preprotein_X-link_dom"/>
</dbReference>
<sequence length="799" mass="91588">MANILKKIYDNDRRELKKFEKLATKVESLGDEYEKLSDEQLQAKTPEFRKRLENGETLDDILPEAFATAREGAKRVLGLYPFRVQIIGGIALHYGNIAEMMTGEGKTLTATLPVYLNALTGKGVHVVTVNEYLSSRDESEMGQLYKWLGLSVGLNLNSMSADEKRDAYNCDVTYSTNSELGFDYLRDNMVVYKDQMVQRPLNYAIIDEVDSILIDEARTPLIISGQAEQANSEYIRADRFVKTLVEDKSDDDVDDEEDHGDYKIDWPTKTINLTNQGIKKACEHFGLKNLYDIDNQVLVHHIDQALRANYIMLKDIDYVVQNGEVMIVDSFTGRVMEGRRYSDGLHQAIEAKEGVKIQEESKTQATITYQNFFRMYKKLAGMTGTAKTEEEEFREIYNMEVITIPTNRPIARKDLPDILYPTLDSKFEAVVKEIKERHAKGQPVLVGTVAIESSERLSQMLNQAGIPHAVLNAKNHAKEAEIIMNAGQRGAVTIATNMAGRGTDIKLGPGVKELGGLAVIGTERHESRRIDNQLRGRSGRQGDPGVTRFYLSLEDDLMKRFGGDRVKLFLDRISDNDDDKVIESRMITKQVESAQKRVEGNNYDTRKQTLQYDDVMRTQREIIYGERMQVISEDKSLKPVLMPMIKRTIDHQIDMYTQGDKKDWRNEQLRDFISSAITDEETTKKLNMKHLSAEELKKRLYQIAEDNYAEKEKQLADPEQMLEFEKVVILRVVDERWTDHIDAMDQLRQSISLRGYGQLNPLVEYQEAGYRMFEEMISNIEFDATRLFMKAQIRQNISR</sequence>
<feature type="binding site" evidence="11">
    <location>
        <position position="85"/>
    </location>
    <ligand>
        <name>ATP</name>
        <dbReference type="ChEBI" id="CHEBI:30616"/>
    </ligand>
</feature>
<dbReference type="InterPro" id="IPR014018">
    <property type="entry name" value="SecA_motor_DEAD"/>
</dbReference>
<evidence type="ECO:0000313" key="16">
    <source>
        <dbReference type="EMBL" id="PAB54860.1"/>
    </source>
</evidence>
<keyword evidence="10 11" id="KW-0472">Membrane</keyword>
<feature type="domain" description="Helicase C-terminal" evidence="14">
    <location>
        <begin position="422"/>
        <end position="599"/>
    </location>
</feature>
<dbReference type="GO" id="GO:0005886">
    <property type="term" value="C:plasma membrane"/>
    <property type="evidence" value="ECO:0007669"/>
    <property type="project" value="UniProtKB-SubCell"/>
</dbReference>
<keyword evidence="4 11" id="KW-0963">Cytoplasm</keyword>
<dbReference type="InterPro" id="IPR044722">
    <property type="entry name" value="SecA_SF2_C"/>
</dbReference>
<dbReference type="NCBIfam" id="TIGR00963">
    <property type="entry name" value="secA"/>
    <property type="match status" value="1"/>
</dbReference>
<dbReference type="PROSITE" id="PS51196">
    <property type="entry name" value="SECA_MOTOR_DEAD"/>
    <property type="match status" value="1"/>
</dbReference>
<evidence type="ECO:0000259" key="15">
    <source>
        <dbReference type="PROSITE" id="PS51196"/>
    </source>
</evidence>
<dbReference type="GO" id="GO:0005524">
    <property type="term" value="F:ATP binding"/>
    <property type="evidence" value="ECO:0007669"/>
    <property type="project" value="UniProtKB-UniRule"/>
</dbReference>
<dbReference type="InterPro" id="IPR001650">
    <property type="entry name" value="Helicase_C-like"/>
</dbReference>
<keyword evidence="9 11" id="KW-0811">Translocation</keyword>
<evidence type="ECO:0000256" key="10">
    <source>
        <dbReference type="ARBA" id="ARBA00023136"/>
    </source>
</evidence>
<dbReference type="PANTHER" id="PTHR30612">
    <property type="entry name" value="SECA INNER MEMBRANE COMPONENT OF SEC PROTEIN SECRETION SYSTEM"/>
    <property type="match status" value="1"/>
</dbReference>
<keyword evidence="2 11" id="KW-0813">Transport</keyword>
<dbReference type="SUPFAM" id="SSF81767">
    <property type="entry name" value="Pre-protein crosslinking domain of SecA"/>
    <property type="match status" value="1"/>
</dbReference>
<dbReference type="PROSITE" id="PS51192">
    <property type="entry name" value="HELICASE_ATP_BIND_1"/>
    <property type="match status" value="1"/>
</dbReference>
<keyword evidence="7 11" id="KW-0653">Protein transport</keyword>
<evidence type="ECO:0000256" key="8">
    <source>
        <dbReference type="ARBA" id="ARBA00022967"/>
    </source>
</evidence>
<dbReference type="Proteomes" id="UP000216008">
    <property type="component" value="Unassembled WGS sequence"/>
</dbReference>
<comment type="catalytic activity">
    <reaction evidence="11">
        <text>ATP + H2O + cellular proteinSide 1 = ADP + phosphate + cellular proteinSide 2.</text>
        <dbReference type="EC" id="7.4.2.8"/>
    </reaction>
</comment>
<evidence type="ECO:0000256" key="2">
    <source>
        <dbReference type="ARBA" id="ARBA00022448"/>
    </source>
</evidence>
<dbReference type="CDD" id="cd17928">
    <property type="entry name" value="DEXDc_SecA"/>
    <property type="match status" value="1"/>
</dbReference>
<evidence type="ECO:0000256" key="11">
    <source>
        <dbReference type="HAMAP-Rule" id="MF_01382"/>
    </source>
</evidence>
<evidence type="ECO:0000256" key="1">
    <source>
        <dbReference type="ARBA" id="ARBA00007650"/>
    </source>
</evidence>
<dbReference type="GO" id="GO:0017038">
    <property type="term" value="P:protein import"/>
    <property type="evidence" value="ECO:0007669"/>
    <property type="project" value="InterPro"/>
</dbReference>
<evidence type="ECO:0000313" key="17">
    <source>
        <dbReference type="Proteomes" id="UP000216008"/>
    </source>
</evidence>
<evidence type="ECO:0000259" key="14">
    <source>
        <dbReference type="PROSITE" id="PS51194"/>
    </source>
</evidence>
<dbReference type="InterPro" id="IPR014001">
    <property type="entry name" value="Helicase_ATP-bd"/>
</dbReference>
<comment type="subcellular location">
    <subcellularLocation>
        <location evidence="11">Cell membrane</location>
        <topology evidence="11">Peripheral membrane protein</topology>
        <orientation evidence="11">Cytoplasmic side</orientation>
    </subcellularLocation>
    <subcellularLocation>
        <location evidence="11">Cytoplasm</location>
    </subcellularLocation>
    <text evidence="11">Distribution is 50-50.</text>
</comment>
<keyword evidence="3 11" id="KW-1003">Cell membrane</keyword>
<dbReference type="InterPro" id="IPR011115">
    <property type="entry name" value="SecA_DEAD"/>
</dbReference>
<keyword evidence="6 11" id="KW-0067">ATP-binding</keyword>
<comment type="function">
    <text evidence="11">Part of the Sec protein translocase complex. Interacts with the SecYEG preprotein conducting channel. Has a central role in coupling the hydrolysis of ATP to the transfer of proteins into and across the cell membrane, serving as an ATP-driven molecular motor driving the stepwise translocation of polypeptide chains across the membrane.</text>
</comment>
<gene>
    <name evidence="11" type="primary">secA</name>
    <name evidence="16" type="ORF">A3Q24_06790</name>
</gene>
<dbReference type="CDD" id="cd18803">
    <property type="entry name" value="SF2_C_secA"/>
    <property type="match status" value="1"/>
</dbReference>
<dbReference type="SMART" id="SM00958">
    <property type="entry name" value="SecA_PP_bind"/>
    <property type="match status" value="1"/>
</dbReference>
<comment type="similarity">
    <text evidence="1 11 12">Belongs to the SecA family.</text>
</comment>
<feature type="domain" description="SecA family profile" evidence="15">
    <location>
        <begin position="1"/>
        <end position="582"/>
    </location>
</feature>
<evidence type="ECO:0000256" key="9">
    <source>
        <dbReference type="ARBA" id="ARBA00023010"/>
    </source>
</evidence>
<dbReference type="InterPro" id="IPR000185">
    <property type="entry name" value="SecA"/>
</dbReference>